<sequence>LEKDERINKVLNQYSDDEELQGYMVCGLGLKYQEKLLESAKKQ</sequence>
<keyword evidence="2" id="KW-1185">Reference proteome</keyword>
<comment type="caution">
    <text evidence="1">The sequence shown here is derived from an EMBL/GenBank/DDBJ whole genome shotgun (WGS) entry which is preliminary data.</text>
</comment>
<gene>
    <name evidence="1" type="ORF">DERYTH_LOCUS28013</name>
</gene>
<organism evidence="1 2">
    <name type="scientific">Dentiscutata erythropus</name>
    <dbReference type="NCBI Taxonomy" id="1348616"/>
    <lineage>
        <taxon>Eukaryota</taxon>
        <taxon>Fungi</taxon>
        <taxon>Fungi incertae sedis</taxon>
        <taxon>Mucoromycota</taxon>
        <taxon>Glomeromycotina</taxon>
        <taxon>Glomeromycetes</taxon>
        <taxon>Diversisporales</taxon>
        <taxon>Gigasporaceae</taxon>
        <taxon>Dentiscutata</taxon>
    </lineage>
</organism>
<evidence type="ECO:0000313" key="1">
    <source>
        <dbReference type="EMBL" id="CAG8826004.1"/>
    </source>
</evidence>
<feature type="non-terminal residue" evidence="1">
    <location>
        <position position="1"/>
    </location>
</feature>
<dbReference type="OrthoDB" id="10519885at2759"/>
<feature type="non-terminal residue" evidence="1">
    <location>
        <position position="43"/>
    </location>
</feature>
<proteinExistence type="predicted"/>
<protein>
    <submittedName>
        <fullName evidence="1">22104_t:CDS:1</fullName>
    </submittedName>
</protein>
<accession>A0A9N9KGY9</accession>
<reference evidence="1" key="1">
    <citation type="submission" date="2021-06" db="EMBL/GenBank/DDBJ databases">
        <authorList>
            <person name="Kallberg Y."/>
            <person name="Tangrot J."/>
            <person name="Rosling A."/>
        </authorList>
    </citation>
    <scope>NUCLEOTIDE SEQUENCE</scope>
    <source>
        <strain evidence="1">MA453B</strain>
    </source>
</reference>
<evidence type="ECO:0000313" key="2">
    <source>
        <dbReference type="Proteomes" id="UP000789405"/>
    </source>
</evidence>
<dbReference type="EMBL" id="CAJVPY010067419">
    <property type="protein sequence ID" value="CAG8826004.1"/>
    <property type="molecule type" value="Genomic_DNA"/>
</dbReference>
<dbReference type="Proteomes" id="UP000789405">
    <property type="component" value="Unassembled WGS sequence"/>
</dbReference>
<name>A0A9N9KGY9_9GLOM</name>
<dbReference type="AlphaFoldDB" id="A0A9N9KGY9"/>